<feature type="region of interest" description="Disordered" evidence="3">
    <location>
        <begin position="115"/>
        <end position="134"/>
    </location>
</feature>
<dbReference type="InterPro" id="IPR049884">
    <property type="entry name" value="Scytalone_dh"/>
</dbReference>
<feature type="domain" description="Scytalone dehydratase-like" evidence="4">
    <location>
        <begin position="2"/>
        <end position="118"/>
    </location>
</feature>
<dbReference type="GO" id="GO:0016829">
    <property type="term" value="F:lyase activity"/>
    <property type="evidence" value="ECO:0007669"/>
    <property type="project" value="UniProtKB-KW"/>
</dbReference>
<dbReference type="RefSeq" id="XP_043157294.1">
    <property type="nucleotide sequence ID" value="XM_043301359.1"/>
</dbReference>
<dbReference type="AlphaFoldDB" id="A0A9P3B892"/>
<dbReference type="Gene3D" id="3.10.450.50">
    <property type="match status" value="1"/>
</dbReference>
<dbReference type="InterPro" id="IPR032710">
    <property type="entry name" value="NTF2-like_dom_sf"/>
</dbReference>
<evidence type="ECO:0000256" key="1">
    <source>
        <dbReference type="ARBA" id="ARBA00008584"/>
    </source>
</evidence>
<dbReference type="EMBL" id="BHVY01000004">
    <property type="protein sequence ID" value="GIJ86547.1"/>
    <property type="molecule type" value="Genomic_DNA"/>
</dbReference>
<name>A0A9P3B892_9EURO</name>
<comment type="caution">
    <text evidence="5">The sequence shown here is derived from an EMBL/GenBank/DDBJ whole genome shotgun (WGS) entry which is preliminary data.</text>
</comment>
<organism evidence="5 6">
    <name type="scientific">Aspergillus pseudoviridinutans</name>
    <dbReference type="NCBI Taxonomy" id="1517512"/>
    <lineage>
        <taxon>Eukaryota</taxon>
        <taxon>Fungi</taxon>
        <taxon>Dikarya</taxon>
        <taxon>Ascomycota</taxon>
        <taxon>Pezizomycotina</taxon>
        <taxon>Eurotiomycetes</taxon>
        <taxon>Eurotiomycetidae</taxon>
        <taxon>Eurotiales</taxon>
        <taxon>Aspergillaceae</taxon>
        <taxon>Aspergillus</taxon>
        <taxon>Aspergillus subgen. Fumigati</taxon>
    </lineage>
</organism>
<sequence length="134" mass="15315">MIDYRSFLDKIWEAMPRDEFILMASDPRCLGNEQHLVRLSKWEKVSDDQIVGQHQLRVVHQRYTDDSLKEVAVKGHAPGTATTWYTKVEGEWKFAGVCPKISWTEFDYDQVFADGEENFGENGGNGQSGENGEN</sequence>
<evidence type="ECO:0000313" key="6">
    <source>
        <dbReference type="Proteomes" id="UP001043456"/>
    </source>
</evidence>
<keyword evidence="2" id="KW-0456">Lyase</keyword>
<dbReference type="Proteomes" id="UP001043456">
    <property type="component" value="Unassembled WGS sequence"/>
</dbReference>
<accession>A0A9P3B892</accession>
<keyword evidence="6" id="KW-1185">Reference proteome</keyword>
<dbReference type="SUPFAM" id="SSF54427">
    <property type="entry name" value="NTF2-like"/>
    <property type="match status" value="1"/>
</dbReference>
<comment type="similarity">
    <text evidence="1">Belongs to the scytalone dehydratase family.</text>
</comment>
<reference evidence="5 6" key="1">
    <citation type="submission" date="2018-10" db="EMBL/GenBank/DDBJ databases">
        <title>Pan-genome distribution and transcriptional activeness of fungal secondary metabolism genes in Aspergillus section Fumigati.</title>
        <authorList>
            <person name="Takahashi H."/>
            <person name="Umemura M."/>
            <person name="Ninomiya A."/>
            <person name="Kusuya Y."/>
            <person name="Urayama S."/>
            <person name="Shimizu M."/>
            <person name="Watanabe A."/>
            <person name="Kamei K."/>
            <person name="Yaguchi T."/>
            <person name="Hagiwara D."/>
        </authorList>
    </citation>
    <scope>NUCLEOTIDE SEQUENCE [LARGE SCALE GENOMIC DNA]</scope>
    <source>
        <strain evidence="5 6">IFM 55266</strain>
    </source>
</reference>
<evidence type="ECO:0000313" key="5">
    <source>
        <dbReference type="EMBL" id="GIJ86547.1"/>
    </source>
</evidence>
<evidence type="ECO:0000256" key="2">
    <source>
        <dbReference type="ARBA" id="ARBA00023239"/>
    </source>
</evidence>
<dbReference type="Pfam" id="PF02982">
    <property type="entry name" value="Scytalone_dh"/>
    <property type="match status" value="1"/>
</dbReference>
<protein>
    <submittedName>
        <fullName evidence="5">Dehydratase AgnL8</fullName>
    </submittedName>
</protein>
<evidence type="ECO:0000259" key="4">
    <source>
        <dbReference type="Pfam" id="PF02982"/>
    </source>
</evidence>
<evidence type="ECO:0000256" key="3">
    <source>
        <dbReference type="SAM" id="MobiDB-lite"/>
    </source>
</evidence>
<dbReference type="OrthoDB" id="5281072at2759"/>
<feature type="compositionally biased region" description="Gly residues" evidence="3">
    <location>
        <begin position="121"/>
        <end position="134"/>
    </location>
</feature>
<proteinExistence type="inferred from homology"/>
<dbReference type="GeneID" id="67004048"/>
<gene>
    <name evidence="5" type="ORF">Asppvi_005436</name>
</gene>